<keyword evidence="2" id="KW-1185">Reference proteome</keyword>
<gene>
    <name evidence="1" type="ORF">ACI1P1_05300</name>
</gene>
<protein>
    <submittedName>
        <fullName evidence="1">Phospholipase D-like domain-containing protein</fullName>
    </submittedName>
</protein>
<sequence>MTVSLLAPILTGLLLIWRLALDYIPLGRLNDLSRKSARSRRRDFTIHYIPLALIFLLSLLTYRAASAVALVLALAYAAVQIINWWLPYFRGGTDSQKARWEGAYGRTHRILPRIKDHSVPDTSHLITGILTVVVFITLGSHLLAGPSVKETSAKAPDNKAGTGAAAPTQAPLVETAFTQAGQKPDQLLITAIQSAKKSIDIAINAINHEEIVKAIVQARINGVEIRIITDRSESTNTLQAEKLKTLLNAGIPVKENARKGLMNLKLAVFDDHTGATGSFNYTENASNANDELLVLIHNTETVAGWKKRFEDMWADKENYKDLQIGVVQKK</sequence>
<organism evidence="1 2">
    <name type="scientific">Paenibacillus mesotrionivorans</name>
    <dbReference type="NCBI Taxonomy" id="3160968"/>
    <lineage>
        <taxon>Bacteria</taxon>
        <taxon>Bacillati</taxon>
        <taxon>Bacillota</taxon>
        <taxon>Bacilli</taxon>
        <taxon>Bacillales</taxon>
        <taxon>Paenibacillaceae</taxon>
        <taxon>Paenibacillus</taxon>
    </lineage>
</organism>
<proteinExistence type="predicted"/>
<evidence type="ECO:0000313" key="1">
    <source>
        <dbReference type="EMBL" id="MFM9327717.1"/>
    </source>
</evidence>
<dbReference type="EMBL" id="JBJURJ010000003">
    <property type="protein sequence ID" value="MFM9327717.1"/>
    <property type="molecule type" value="Genomic_DNA"/>
</dbReference>
<dbReference type="Proteomes" id="UP001631969">
    <property type="component" value="Unassembled WGS sequence"/>
</dbReference>
<accession>A0ACC7P083</accession>
<evidence type="ECO:0000313" key="2">
    <source>
        <dbReference type="Proteomes" id="UP001631969"/>
    </source>
</evidence>
<reference evidence="1" key="1">
    <citation type="submission" date="2024-12" db="EMBL/GenBank/DDBJ databases">
        <authorList>
            <person name="Wu N."/>
        </authorList>
    </citation>
    <scope>NUCLEOTIDE SEQUENCE</scope>
    <source>
        <strain evidence="1">P15</strain>
    </source>
</reference>
<name>A0ACC7P083_9BACL</name>
<comment type="caution">
    <text evidence="1">The sequence shown here is derived from an EMBL/GenBank/DDBJ whole genome shotgun (WGS) entry which is preliminary data.</text>
</comment>